<dbReference type="Proteomes" id="UP000324222">
    <property type="component" value="Unassembled WGS sequence"/>
</dbReference>
<dbReference type="AlphaFoldDB" id="A0A5B7J1R6"/>
<reference evidence="1 2" key="1">
    <citation type="submission" date="2019-05" db="EMBL/GenBank/DDBJ databases">
        <title>Another draft genome of Portunus trituberculatus and its Hox gene families provides insights of decapod evolution.</title>
        <authorList>
            <person name="Jeong J.-H."/>
            <person name="Song I."/>
            <person name="Kim S."/>
            <person name="Choi T."/>
            <person name="Kim D."/>
            <person name="Ryu S."/>
            <person name="Kim W."/>
        </authorList>
    </citation>
    <scope>NUCLEOTIDE SEQUENCE [LARGE SCALE GENOMIC DNA]</scope>
    <source>
        <tissue evidence="1">Muscle</tissue>
    </source>
</reference>
<dbReference type="EMBL" id="VSRR010085342">
    <property type="protein sequence ID" value="MPC90720.1"/>
    <property type="molecule type" value="Genomic_DNA"/>
</dbReference>
<sequence>MHYADPLLSRARCSDLTPAGWCEVTGRMFSRGLASQHRNSRTYALLDSSPLACVYNNKQQ</sequence>
<keyword evidence="2" id="KW-1185">Reference proteome</keyword>
<name>A0A5B7J1R6_PORTR</name>
<protein>
    <submittedName>
        <fullName evidence="1">Uncharacterized protein</fullName>
    </submittedName>
</protein>
<gene>
    <name evidence="1" type="ORF">E2C01_085717</name>
</gene>
<comment type="caution">
    <text evidence="1">The sequence shown here is derived from an EMBL/GenBank/DDBJ whole genome shotgun (WGS) entry which is preliminary data.</text>
</comment>
<proteinExistence type="predicted"/>
<accession>A0A5B7J1R6</accession>
<evidence type="ECO:0000313" key="1">
    <source>
        <dbReference type="EMBL" id="MPC90720.1"/>
    </source>
</evidence>
<organism evidence="1 2">
    <name type="scientific">Portunus trituberculatus</name>
    <name type="common">Swimming crab</name>
    <name type="synonym">Neptunus trituberculatus</name>
    <dbReference type="NCBI Taxonomy" id="210409"/>
    <lineage>
        <taxon>Eukaryota</taxon>
        <taxon>Metazoa</taxon>
        <taxon>Ecdysozoa</taxon>
        <taxon>Arthropoda</taxon>
        <taxon>Crustacea</taxon>
        <taxon>Multicrustacea</taxon>
        <taxon>Malacostraca</taxon>
        <taxon>Eumalacostraca</taxon>
        <taxon>Eucarida</taxon>
        <taxon>Decapoda</taxon>
        <taxon>Pleocyemata</taxon>
        <taxon>Brachyura</taxon>
        <taxon>Eubrachyura</taxon>
        <taxon>Portunoidea</taxon>
        <taxon>Portunidae</taxon>
        <taxon>Portuninae</taxon>
        <taxon>Portunus</taxon>
    </lineage>
</organism>
<evidence type="ECO:0000313" key="2">
    <source>
        <dbReference type="Proteomes" id="UP000324222"/>
    </source>
</evidence>